<dbReference type="EMBL" id="LVLJ01003016">
    <property type="protein sequence ID" value="OAE22908.1"/>
    <property type="molecule type" value="Genomic_DNA"/>
</dbReference>
<dbReference type="InterPro" id="IPR001584">
    <property type="entry name" value="Integrase_cat-core"/>
</dbReference>
<keyword evidence="7" id="KW-0064">Aspartyl protease</keyword>
<keyword evidence="3" id="KW-0645">Protease</keyword>
<dbReference type="PANTHER" id="PTHR42648">
    <property type="entry name" value="TRANSPOSASE, PUTATIVE-RELATED"/>
    <property type="match status" value="1"/>
</dbReference>
<dbReference type="GO" id="GO:0003676">
    <property type="term" value="F:nucleic acid binding"/>
    <property type="evidence" value="ECO:0007669"/>
    <property type="project" value="InterPro"/>
</dbReference>
<feature type="region of interest" description="Disordered" evidence="18">
    <location>
        <begin position="80"/>
        <end position="99"/>
    </location>
</feature>
<dbReference type="SUPFAM" id="SSF53098">
    <property type="entry name" value="Ribonuclease H-like"/>
    <property type="match status" value="1"/>
</dbReference>
<dbReference type="GO" id="GO:0003964">
    <property type="term" value="F:RNA-directed DNA polymerase activity"/>
    <property type="evidence" value="ECO:0007669"/>
    <property type="project" value="UniProtKB-KW"/>
</dbReference>
<dbReference type="InterPro" id="IPR043502">
    <property type="entry name" value="DNA/RNA_pol_sf"/>
</dbReference>
<keyword evidence="16" id="KW-0233">DNA recombination</keyword>
<evidence type="ECO:0000256" key="9">
    <source>
        <dbReference type="ARBA" id="ARBA00022801"/>
    </source>
</evidence>
<evidence type="ECO:0000256" key="11">
    <source>
        <dbReference type="ARBA" id="ARBA00022842"/>
    </source>
</evidence>
<dbReference type="AlphaFoldDB" id="A0A176VPS1"/>
<dbReference type="GO" id="GO:0004190">
    <property type="term" value="F:aspartic-type endopeptidase activity"/>
    <property type="evidence" value="ECO:0007669"/>
    <property type="project" value="UniProtKB-KW"/>
</dbReference>
<keyword evidence="14" id="KW-0239">DNA-directed DNA polymerase</keyword>
<evidence type="ECO:0000256" key="10">
    <source>
        <dbReference type="ARBA" id="ARBA00022840"/>
    </source>
</evidence>
<keyword evidence="17" id="KW-0511">Multifunctional enzyme</keyword>
<dbReference type="Pfam" id="PF22936">
    <property type="entry name" value="Pol_BBD"/>
    <property type="match status" value="1"/>
</dbReference>
<evidence type="ECO:0000256" key="4">
    <source>
        <dbReference type="ARBA" id="ARBA00022722"/>
    </source>
</evidence>
<keyword evidence="4" id="KW-0540">Nuclease</keyword>
<keyword evidence="10" id="KW-0067">ATP-binding</keyword>
<evidence type="ECO:0000256" key="15">
    <source>
        <dbReference type="ARBA" id="ARBA00023113"/>
    </source>
</evidence>
<dbReference type="InterPro" id="IPR013103">
    <property type="entry name" value="RVT_2"/>
</dbReference>
<dbReference type="GO" id="GO:0046872">
    <property type="term" value="F:metal ion binding"/>
    <property type="evidence" value="ECO:0007669"/>
    <property type="project" value="UniProtKB-KW"/>
</dbReference>
<keyword evidence="8" id="KW-0255">Endonuclease</keyword>
<dbReference type="GO" id="GO:0006310">
    <property type="term" value="P:DNA recombination"/>
    <property type="evidence" value="ECO:0007669"/>
    <property type="project" value="UniProtKB-KW"/>
</dbReference>
<reference evidence="20" key="1">
    <citation type="submission" date="2016-03" db="EMBL/GenBank/DDBJ databases">
        <title>Mechanisms controlling the formation of the plant cell surface in tip-growing cells are functionally conserved among land plants.</title>
        <authorList>
            <person name="Honkanen S."/>
            <person name="Jones V.A."/>
            <person name="Morieri G."/>
            <person name="Champion C."/>
            <person name="Hetherington A.J."/>
            <person name="Kelly S."/>
            <person name="Saint-Marcoux D."/>
            <person name="Proust H."/>
            <person name="Prescott H."/>
            <person name="Dolan L."/>
        </authorList>
    </citation>
    <scope>NUCLEOTIDE SEQUENCE [LARGE SCALE GENOMIC DNA]</scope>
    <source>
        <tissue evidence="20">Whole gametophyte</tissue>
    </source>
</reference>
<evidence type="ECO:0000256" key="6">
    <source>
        <dbReference type="ARBA" id="ARBA00022741"/>
    </source>
</evidence>
<keyword evidence="2" id="KW-1188">Viral release from host cell</keyword>
<dbReference type="GO" id="GO:0015074">
    <property type="term" value="P:DNA integration"/>
    <property type="evidence" value="ECO:0007669"/>
    <property type="project" value="UniProtKB-KW"/>
</dbReference>
<dbReference type="Pfam" id="PF07727">
    <property type="entry name" value="RVT_2"/>
    <property type="match status" value="1"/>
</dbReference>
<dbReference type="PROSITE" id="PS50994">
    <property type="entry name" value="INTEGRASE"/>
    <property type="match status" value="1"/>
</dbReference>
<keyword evidence="14" id="KW-0548">Nucleotidyltransferase</keyword>
<organism evidence="20 21">
    <name type="scientific">Marchantia polymorpha subsp. ruderalis</name>
    <dbReference type="NCBI Taxonomy" id="1480154"/>
    <lineage>
        <taxon>Eukaryota</taxon>
        <taxon>Viridiplantae</taxon>
        <taxon>Streptophyta</taxon>
        <taxon>Embryophyta</taxon>
        <taxon>Marchantiophyta</taxon>
        <taxon>Marchantiopsida</taxon>
        <taxon>Marchantiidae</taxon>
        <taxon>Marchantiales</taxon>
        <taxon>Marchantiaceae</taxon>
        <taxon>Marchantia</taxon>
    </lineage>
</organism>
<dbReference type="GO" id="GO:0003887">
    <property type="term" value="F:DNA-directed DNA polymerase activity"/>
    <property type="evidence" value="ECO:0007669"/>
    <property type="project" value="UniProtKB-KW"/>
</dbReference>
<keyword evidence="13" id="KW-0695">RNA-directed DNA polymerase</keyword>
<evidence type="ECO:0000256" key="3">
    <source>
        <dbReference type="ARBA" id="ARBA00022670"/>
    </source>
</evidence>
<keyword evidence="9" id="KW-0378">Hydrolase</keyword>
<dbReference type="InterPro" id="IPR012337">
    <property type="entry name" value="RNaseH-like_sf"/>
</dbReference>
<evidence type="ECO:0000256" key="13">
    <source>
        <dbReference type="ARBA" id="ARBA00022918"/>
    </source>
</evidence>
<comment type="function">
    <text evidence="1">The aspartyl protease (PR) mediates the proteolytic cleavages of the Gag and Gag-Pol polyproteins after assembly of the VLP.</text>
</comment>
<dbReference type="InterPro" id="IPR054722">
    <property type="entry name" value="PolX-like_BBD"/>
</dbReference>
<keyword evidence="5" id="KW-0479">Metal-binding</keyword>
<evidence type="ECO:0000256" key="5">
    <source>
        <dbReference type="ARBA" id="ARBA00022723"/>
    </source>
</evidence>
<evidence type="ECO:0000256" key="16">
    <source>
        <dbReference type="ARBA" id="ARBA00023172"/>
    </source>
</evidence>
<keyword evidence="14" id="KW-0808">Transferase</keyword>
<accession>A0A176VPS1</accession>
<dbReference type="InterPro" id="IPR036397">
    <property type="entry name" value="RNaseH_sf"/>
</dbReference>
<dbReference type="Proteomes" id="UP000077202">
    <property type="component" value="Unassembled WGS sequence"/>
</dbReference>
<keyword evidence="11" id="KW-0460">Magnesium</keyword>
<keyword evidence="15" id="KW-0917">Virion maturation</keyword>
<dbReference type="InterPro" id="IPR039537">
    <property type="entry name" value="Retrotran_Ty1/copia-like"/>
</dbReference>
<dbReference type="SUPFAM" id="SSF56672">
    <property type="entry name" value="DNA/RNA polymerases"/>
    <property type="match status" value="1"/>
</dbReference>
<evidence type="ECO:0000313" key="21">
    <source>
        <dbReference type="Proteomes" id="UP000077202"/>
    </source>
</evidence>
<evidence type="ECO:0000256" key="8">
    <source>
        <dbReference type="ARBA" id="ARBA00022759"/>
    </source>
</evidence>
<evidence type="ECO:0000256" key="1">
    <source>
        <dbReference type="ARBA" id="ARBA00002180"/>
    </source>
</evidence>
<evidence type="ECO:0000313" key="20">
    <source>
        <dbReference type="EMBL" id="OAE22908.1"/>
    </source>
</evidence>
<protein>
    <recommendedName>
        <fullName evidence="19">Integrase catalytic domain-containing protein</fullName>
    </recommendedName>
</protein>
<name>A0A176VPS1_MARPO</name>
<evidence type="ECO:0000256" key="12">
    <source>
        <dbReference type="ARBA" id="ARBA00022908"/>
    </source>
</evidence>
<feature type="domain" description="Integrase catalytic" evidence="19">
    <location>
        <begin position="110"/>
        <end position="276"/>
    </location>
</feature>
<dbReference type="GO" id="GO:0005524">
    <property type="term" value="F:ATP binding"/>
    <property type="evidence" value="ECO:0007669"/>
    <property type="project" value="UniProtKB-KW"/>
</dbReference>
<dbReference type="GO" id="GO:0006508">
    <property type="term" value="P:proteolysis"/>
    <property type="evidence" value="ECO:0007669"/>
    <property type="project" value="UniProtKB-KW"/>
</dbReference>
<gene>
    <name evidence="20" type="ORF">AXG93_2777s1000</name>
</gene>
<keyword evidence="12" id="KW-0229">DNA integration</keyword>
<evidence type="ECO:0000256" key="18">
    <source>
        <dbReference type="SAM" id="MobiDB-lite"/>
    </source>
</evidence>
<dbReference type="PANTHER" id="PTHR42648:SF11">
    <property type="entry name" value="TRANSPOSON TY4-P GAG-POL POLYPROTEIN"/>
    <property type="match status" value="1"/>
</dbReference>
<dbReference type="Gene3D" id="3.30.420.10">
    <property type="entry name" value="Ribonuclease H-like superfamily/Ribonuclease H"/>
    <property type="match status" value="1"/>
</dbReference>
<evidence type="ECO:0000256" key="7">
    <source>
        <dbReference type="ARBA" id="ARBA00022750"/>
    </source>
</evidence>
<evidence type="ECO:0000256" key="17">
    <source>
        <dbReference type="ARBA" id="ARBA00023268"/>
    </source>
</evidence>
<dbReference type="GO" id="GO:0004519">
    <property type="term" value="F:endonuclease activity"/>
    <property type="evidence" value="ECO:0007669"/>
    <property type="project" value="UniProtKB-KW"/>
</dbReference>
<keyword evidence="6" id="KW-0547">Nucleotide-binding</keyword>
<proteinExistence type="predicted"/>
<comment type="caution">
    <text evidence="20">The sequence shown here is derived from an EMBL/GenBank/DDBJ whole genome shotgun (WGS) entry which is preliminary data.</text>
</comment>
<sequence length="488" mass="54116">MLEVNLAESSSNEWFIDSGASKHVTGQKSLLSDLDSNCRSKISTTGGHTLNVAGKGSVKVPTPSGGIRIDNVLYVPGLPTPATRGKQSRSPKPRILPPRPAGLVRKVATRAQQPLELLHTDICGPLSSKSLSGSRYILTITDDFSRFSWLYFLKKKSETLVKFKQFKSMIELQTSHRIKAIRSDNGEEYISQDFIRFCDESGIIRQLTQTYTPHQNGVAEQKNRTLLDKARCMAFASGIPNHLWTEAVATANYVTNRTSTKANNGVTPFERLTGKLPLYVYRRREPPPSSSSIDVPSSDPFVITTRSGRASRPPARLSDFHLNILESPELTCLPASVEAALLYPGWKTAMEAELEPIYENDTWSLVPLPPDQKVICTKWVFRVKTNADGTTAKLKARLVTRGFQQQASQDYNETFAPVVKWNTLRSVVALAGHQGWSIYHLDVKTAFLNGVITEYIYVSPPPGFSNSPPTHACKLRKALYGLKQAPRA</sequence>
<evidence type="ECO:0000259" key="19">
    <source>
        <dbReference type="PROSITE" id="PS50994"/>
    </source>
</evidence>
<evidence type="ECO:0000256" key="2">
    <source>
        <dbReference type="ARBA" id="ARBA00022612"/>
    </source>
</evidence>
<keyword evidence="21" id="KW-1185">Reference proteome</keyword>
<evidence type="ECO:0000256" key="14">
    <source>
        <dbReference type="ARBA" id="ARBA00022932"/>
    </source>
</evidence>
<dbReference type="Pfam" id="PF00665">
    <property type="entry name" value="rve"/>
    <property type="match status" value="1"/>
</dbReference>